<dbReference type="AlphaFoldDB" id="A0AAD3TL71"/>
<name>A0AAD3TL71_NEPGR</name>
<sequence length="86" mass="9309">MEQQSPKFTIHPKDNKSHIQRLCSIFQQPGVGITTPIFSTINSFSQLLTARAAFQANSGRDPSEAAIQKQKGSKVAAYSAPSAKSM</sequence>
<comment type="caution">
    <text evidence="1">The sequence shown here is derived from an EMBL/GenBank/DDBJ whole genome shotgun (WGS) entry which is preliminary data.</text>
</comment>
<gene>
    <name evidence="1" type="ORF">Nepgr_032625</name>
</gene>
<evidence type="ECO:0000313" key="2">
    <source>
        <dbReference type="Proteomes" id="UP001279734"/>
    </source>
</evidence>
<organism evidence="1 2">
    <name type="scientific">Nepenthes gracilis</name>
    <name type="common">Slender pitcher plant</name>
    <dbReference type="NCBI Taxonomy" id="150966"/>
    <lineage>
        <taxon>Eukaryota</taxon>
        <taxon>Viridiplantae</taxon>
        <taxon>Streptophyta</taxon>
        <taxon>Embryophyta</taxon>
        <taxon>Tracheophyta</taxon>
        <taxon>Spermatophyta</taxon>
        <taxon>Magnoliopsida</taxon>
        <taxon>eudicotyledons</taxon>
        <taxon>Gunneridae</taxon>
        <taxon>Pentapetalae</taxon>
        <taxon>Caryophyllales</taxon>
        <taxon>Nepenthaceae</taxon>
        <taxon>Nepenthes</taxon>
    </lineage>
</organism>
<keyword evidence="2" id="KW-1185">Reference proteome</keyword>
<dbReference type="EMBL" id="BSYO01000039">
    <property type="protein sequence ID" value="GMH30782.1"/>
    <property type="molecule type" value="Genomic_DNA"/>
</dbReference>
<protein>
    <submittedName>
        <fullName evidence="1">Uncharacterized protein</fullName>
    </submittedName>
</protein>
<accession>A0AAD3TL71</accession>
<proteinExistence type="predicted"/>
<dbReference type="Proteomes" id="UP001279734">
    <property type="component" value="Unassembled WGS sequence"/>
</dbReference>
<evidence type="ECO:0000313" key="1">
    <source>
        <dbReference type="EMBL" id="GMH30782.1"/>
    </source>
</evidence>
<reference evidence="1" key="1">
    <citation type="submission" date="2023-05" db="EMBL/GenBank/DDBJ databases">
        <title>Nepenthes gracilis genome sequencing.</title>
        <authorList>
            <person name="Fukushima K."/>
        </authorList>
    </citation>
    <scope>NUCLEOTIDE SEQUENCE</scope>
    <source>
        <strain evidence="1">SING2019-196</strain>
    </source>
</reference>